<proteinExistence type="inferred from homology"/>
<protein>
    <submittedName>
        <fullName evidence="5">N-acetyltransferase</fullName>
    </submittedName>
</protein>
<dbReference type="GO" id="GO:0005737">
    <property type="term" value="C:cytoplasm"/>
    <property type="evidence" value="ECO:0007669"/>
    <property type="project" value="TreeGrafter"/>
</dbReference>
<keyword evidence="6" id="KW-1185">Reference proteome</keyword>
<dbReference type="PROSITE" id="PS51186">
    <property type="entry name" value="GNAT"/>
    <property type="match status" value="1"/>
</dbReference>
<keyword evidence="1 5" id="KW-0808">Transferase</keyword>
<keyword evidence="2" id="KW-0012">Acyltransferase</keyword>
<dbReference type="InterPro" id="IPR051531">
    <property type="entry name" value="N-acetyltransferase"/>
</dbReference>
<evidence type="ECO:0000259" key="4">
    <source>
        <dbReference type="PROSITE" id="PS51186"/>
    </source>
</evidence>
<evidence type="ECO:0000256" key="3">
    <source>
        <dbReference type="ARBA" id="ARBA00038502"/>
    </source>
</evidence>
<reference evidence="5 6" key="1">
    <citation type="submission" date="2019-03" db="EMBL/GenBank/DDBJ databases">
        <title>Draft genome sequence data and analysis of a Fermenting Bacterium, Soehngenia longevitae strain 1933PT, isolated from petroleum reservoir in Azerbaijan.</title>
        <authorList>
            <person name="Grouzdev D.S."/>
            <person name="Bidzhieva S.K."/>
            <person name="Sokolova D.S."/>
            <person name="Tourova T.P."/>
            <person name="Poltaraus A.B."/>
            <person name="Nazina T.N."/>
        </authorList>
    </citation>
    <scope>NUCLEOTIDE SEQUENCE [LARGE SCALE GENOMIC DNA]</scope>
    <source>
        <strain evidence="5 6">1933P</strain>
    </source>
</reference>
<accession>A0A4Z0D785</accession>
<dbReference type="Pfam" id="PF13302">
    <property type="entry name" value="Acetyltransf_3"/>
    <property type="match status" value="1"/>
</dbReference>
<dbReference type="PANTHER" id="PTHR43792:SF8">
    <property type="entry name" value="[RIBOSOMAL PROTEIN US5]-ALANINE N-ACETYLTRANSFERASE"/>
    <property type="match status" value="1"/>
</dbReference>
<dbReference type="EMBL" id="SRIB01000004">
    <property type="protein sequence ID" value="TFZ40751.1"/>
    <property type="molecule type" value="Genomic_DNA"/>
</dbReference>
<comment type="caution">
    <text evidence="5">The sequence shown here is derived from an EMBL/GenBank/DDBJ whole genome shotgun (WGS) entry which is preliminary data.</text>
</comment>
<dbReference type="OrthoDB" id="9785602at2"/>
<comment type="similarity">
    <text evidence="3">Belongs to the acetyltransferase family. RimJ subfamily.</text>
</comment>
<sequence>MKDIETDRLILRRFKLSDLSDFYEYAKNPNVGPNAGWDFHKSKEESLLILRNFILSDEVWAIELKTEKKVIGSIGLHRDRKRDNKEAKMLGYVLSENYWGKGYATEASKALIEYAFMELSTDILSVYHYPFNERSKNVILKCGFVYEGTLRKATVNYDGNIYDDCCYSMTREEFFMQRG</sequence>
<organism evidence="5 6">
    <name type="scientific">Soehngenia longivitae</name>
    <dbReference type="NCBI Taxonomy" id="2562294"/>
    <lineage>
        <taxon>Bacteria</taxon>
        <taxon>Bacillati</taxon>
        <taxon>Bacillota</taxon>
        <taxon>Tissierellia</taxon>
        <taxon>Tissierellales</taxon>
        <taxon>Tissierellaceae</taxon>
        <taxon>Soehngenia</taxon>
    </lineage>
</organism>
<dbReference type="PANTHER" id="PTHR43792">
    <property type="entry name" value="GNAT FAMILY, PUTATIVE (AFU_ORTHOLOGUE AFUA_3G00765)-RELATED-RELATED"/>
    <property type="match status" value="1"/>
</dbReference>
<evidence type="ECO:0000256" key="2">
    <source>
        <dbReference type="ARBA" id="ARBA00023315"/>
    </source>
</evidence>
<dbReference type="CDD" id="cd04301">
    <property type="entry name" value="NAT_SF"/>
    <property type="match status" value="1"/>
</dbReference>
<dbReference type="InterPro" id="IPR016181">
    <property type="entry name" value="Acyl_CoA_acyltransferase"/>
</dbReference>
<dbReference type="Gene3D" id="3.40.630.30">
    <property type="match status" value="1"/>
</dbReference>
<dbReference type="SUPFAM" id="SSF55729">
    <property type="entry name" value="Acyl-CoA N-acyltransferases (Nat)"/>
    <property type="match status" value="1"/>
</dbReference>
<dbReference type="GO" id="GO:0008999">
    <property type="term" value="F:protein-N-terminal-alanine acetyltransferase activity"/>
    <property type="evidence" value="ECO:0007669"/>
    <property type="project" value="TreeGrafter"/>
</dbReference>
<evidence type="ECO:0000256" key="1">
    <source>
        <dbReference type="ARBA" id="ARBA00022679"/>
    </source>
</evidence>
<feature type="domain" description="N-acetyltransferase" evidence="4">
    <location>
        <begin position="9"/>
        <end position="172"/>
    </location>
</feature>
<evidence type="ECO:0000313" key="6">
    <source>
        <dbReference type="Proteomes" id="UP000298381"/>
    </source>
</evidence>
<dbReference type="AlphaFoldDB" id="A0A4Z0D785"/>
<dbReference type="RefSeq" id="WP_135270777.1">
    <property type="nucleotide sequence ID" value="NZ_SRIB01000004.1"/>
</dbReference>
<dbReference type="Proteomes" id="UP000298381">
    <property type="component" value="Unassembled WGS sequence"/>
</dbReference>
<gene>
    <name evidence="5" type="ORF">E4100_04125</name>
</gene>
<name>A0A4Z0D785_9FIRM</name>
<dbReference type="InterPro" id="IPR000182">
    <property type="entry name" value="GNAT_dom"/>
</dbReference>
<evidence type="ECO:0000313" key="5">
    <source>
        <dbReference type="EMBL" id="TFZ40751.1"/>
    </source>
</evidence>